<comment type="caution">
    <text evidence="9">The sequence shown here is derived from an EMBL/GenBank/DDBJ whole genome shotgun (WGS) entry which is preliminary data.</text>
</comment>
<organism evidence="9 10">
    <name type="scientific">Chryseosolibacter indicus</name>
    <dbReference type="NCBI Taxonomy" id="2782351"/>
    <lineage>
        <taxon>Bacteria</taxon>
        <taxon>Pseudomonadati</taxon>
        <taxon>Bacteroidota</taxon>
        <taxon>Cytophagia</taxon>
        <taxon>Cytophagales</taxon>
        <taxon>Chryseotaleaceae</taxon>
        <taxon>Chryseosolibacter</taxon>
    </lineage>
</organism>
<feature type="transmembrane region" description="Helical" evidence="6">
    <location>
        <begin position="280"/>
        <end position="301"/>
    </location>
</feature>
<dbReference type="InterPro" id="IPR001750">
    <property type="entry name" value="ND/Mrp_TM"/>
</dbReference>
<feature type="transmembrane region" description="Helical" evidence="6">
    <location>
        <begin position="250"/>
        <end position="268"/>
    </location>
</feature>
<feature type="transmembrane region" description="Helical" evidence="6">
    <location>
        <begin position="308"/>
        <end position="327"/>
    </location>
</feature>
<evidence type="ECO:0000256" key="5">
    <source>
        <dbReference type="RuleBase" id="RU000320"/>
    </source>
</evidence>
<dbReference type="EMBL" id="JAHESD010000004">
    <property type="protein sequence ID" value="MBT1702256.1"/>
    <property type="molecule type" value="Genomic_DNA"/>
</dbReference>
<dbReference type="PANTHER" id="PTHR42829:SF2">
    <property type="entry name" value="NADH-UBIQUINONE OXIDOREDUCTASE CHAIN 5"/>
    <property type="match status" value="1"/>
</dbReference>
<accession>A0ABS5VQG8</accession>
<feature type="transmembrane region" description="Helical" evidence="6">
    <location>
        <begin position="181"/>
        <end position="200"/>
    </location>
</feature>
<dbReference type="NCBIfam" id="NF005141">
    <property type="entry name" value="PRK06590.1"/>
    <property type="match status" value="1"/>
</dbReference>
<feature type="transmembrane region" description="Helical" evidence="6">
    <location>
        <begin position="142"/>
        <end position="160"/>
    </location>
</feature>
<keyword evidence="2 5" id="KW-0812">Transmembrane</keyword>
<reference evidence="9 10" key="1">
    <citation type="submission" date="2021-05" db="EMBL/GenBank/DDBJ databases">
        <title>A Polyphasic approach of four new species of the genus Ohtaekwangia: Ohtaekwangia histidinii sp. nov., Ohtaekwangia cretensis sp. nov., Ohtaekwangia indiensis sp. nov., Ohtaekwangia reichenbachii sp. nov. from diverse environment.</title>
        <authorList>
            <person name="Octaviana S."/>
        </authorList>
    </citation>
    <scope>NUCLEOTIDE SEQUENCE [LARGE SCALE GENOMIC DNA]</scope>
    <source>
        <strain evidence="9 10">PWU20</strain>
    </source>
</reference>
<feature type="transmembrane region" description="Helical" evidence="6">
    <location>
        <begin position="457"/>
        <end position="476"/>
    </location>
</feature>
<dbReference type="RefSeq" id="WP_254152062.1">
    <property type="nucleotide sequence ID" value="NZ_JAHESD010000004.1"/>
</dbReference>
<feature type="transmembrane region" description="Helical" evidence="6">
    <location>
        <begin position="6"/>
        <end position="24"/>
    </location>
</feature>
<dbReference type="Proteomes" id="UP000772618">
    <property type="component" value="Unassembled WGS sequence"/>
</dbReference>
<evidence type="ECO:0000256" key="1">
    <source>
        <dbReference type="ARBA" id="ARBA00004127"/>
    </source>
</evidence>
<evidence type="ECO:0000313" key="10">
    <source>
        <dbReference type="Proteomes" id="UP000772618"/>
    </source>
</evidence>
<dbReference type="Gene3D" id="1.20.5.2700">
    <property type="match status" value="1"/>
</dbReference>
<protein>
    <submittedName>
        <fullName evidence="9">NADH-quinone oxidoreductase subunit L</fullName>
    </submittedName>
</protein>
<keyword evidence="10" id="KW-1185">Reference proteome</keyword>
<dbReference type="NCBIfam" id="TIGR01974">
    <property type="entry name" value="NDH_I_L"/>
    <property type="match status" value="1"/>
</dbReference>
<keyword evidence="3 6" id="KW-1133">Transmembrane helix</keyword>
<feature type="transmembrane region" description="Helical" evidence="6">
    <location>
        <begin position="333"/>
        <end position="354"/>
    </location>
</feature>
<keyword evidence="4 6" id="KW-0472">Membrane</keyword>
<evidence type="ECO:0000259" key="7">
    <source>
        <dbReference type="Pfam" id="PF00361"/>
    </source>
</evidence>
<evidence type="ECO:0000256" key="4">
    <source>
        <dbReference type="ARBA" id="ARBA00023136"/>
    </source>
</evidence>
<feature type="domain" description="NADH-Ubiquinone oxidoreductase (complex I) chain 5 N-terminal" evidence="8">
    <location>
        <begin position="69"/>
        <end position="119"/>
    </location>
</feature>
<comment type="subcellular location">
    <subcellularLocation>
        <location evidence="1">Endomembrane system</location>
        <topology evidence="1">Multi-pass membrane protein</topology>
    </subcellularLocation>
    <subcellularLocation>
        <location evidence="5">Membrane</location>
        <topology evidence="5">Multi-pass membrane protein</topology>
    </subcellularLocation>
</comment>
<sequence length="634" mass="68967">MVMDNLIGLIPLSPLLGFLIIGLFNRYLSKGLVSVIACASVLISFILSILVFLQLEEGQHALTLTAFDWITTGKLSVSFSFLVDPLSGLMMLIITGVGFLIHLYSTGYMHEDAGFNRFFAYLNLFIFFMLLLVMGANYLLMFVGWEGVGLCSYLLIGFWFKNTEYNNAAKKAFIMNRIGDLGLILGVILIFVHFGSVAYADVFATAGSFTTGSEIITWITVLLFVGAVGKSAQIPLYTWLPDAMAGPTPVSALIHAATMVTAGIYMIARNNVLYSLSPLALDIVTIIGLATALFAATIAITQNDIKKVLAYSTVSQLGLMFVALGLGAYTTGIFHMMTHAFFKALLFLGAGSVIHGMSGEQDIRKMGGLRKYLPVTFATFLIGTLAISGIPPFAGFFSKDEILANAFAHNPFVYGIALVASLLTAFYMFRLFFLTFSGDTRASHEVQHHIHESPKSMTIPLIVLGILSIIGGFVGIPEVLGGHHALNNFLAPVFEKSTAIAQPHHLEHATELMLMGLVIGLTLVMIVVAYVMYVRGKQVPANDESIDGIQKLVYNKYYIDELYAALITKPLNALSKAMDAVIERLFIDGIVNGAGRIVTWGGKTIRIVQTGNTGFYIFTMVISIIIILVVKSLI</sequence>
<evidence type="ECO:0000256" key="3">
    <source>
        <dbReference type="ARBA" id="ARBA00022989"/>
    </source>
</evidence>
<dbReference type="PANTHER" id="PTHR42829">
    <property type="entry name" value="NADH-UBIQUINONE OXIDOREDUCTASE CHAIN 5"/>
    <property type="match status" value="1"/>
</dbReference>
<feature type="transmembrane region" description="Helical" evidence="6">
    <location>
        <begin position="613"/>
        <end position="633"/>
    </location>
</feature>
<gene>
    <name evidence="9" type="primary">nuoL</name>
    <name evidence="9" type="ORF">KK060_03140</name>
</gene>
<feature type="transmembrane region" description="Helical" evidence="6">
    <location>
        <begin position="412"/>
        <end position="436"/>
    </location>
</feature>
<dbReference type="Pfam" id="PF00361">
    <property type="entry name" value="Proton_antipo_M"/>
    <property type="match status" value="1"/>
</dbReference>
<dbReference type="Pfam" id="PF00662">
    <property type="entry name" value="Proton_antipo_N"/>
    <property type="match status" value="1"/>
</dbReference>
<dbReference type="InterPro" id="IPR018393">
    <property type="entry name" value="NADHpl_OxRdtase_5_subgr"/>
</dbReference>
<evidence type="ECO:0000313" key="9">
    <source>
        <dbReference type="EMBL" id="MBT1702256.1"/>
    </source>
</evidence>
<feature type="transmembrane region" description="Helical" evidence="6">
    <location>
        <begin position="215"/>
        <end position="238"/>
    </location>
</feature>
<evidence type="ECO:0000259" key="8">
    <source>
        <dbReference type="Pfam" id="PF00662"/>
    </source>
</evidence>
<dbReference type="PRINTS" id="PR01434">
    <property type="entry name" value="NADHDHGNASE5"/>
</dbReference>
<feature type="transmembrane region" description="Helical" evidence="6">
    <location>
        <begin position="86"/>
        <end position="106"/>
    </location>
</feature>
<dbReference type="InterPro" id="IPR001516">
    <property type="entry name" value="Proton_antipo_N"/>
</dbReference>
<feature type="transmembrane region" description="Helical" evidence="6">
    <location>
        <begin position="512"/>
        <end position="533"/>
    </location>
</feature>
<proteinExistence type="predicted"/>
<feature type="transmembrane region" description="Helical" evidence="6">
    <location>
        <begin position="375"/>
        <end position="397"/>
    </location>
</feature>
<feature type="transmembrane region" description="Helical" evidence="6">
    <location>
        <begin position="118"/>
        <end position="136"/>
    </location>
</feature>
<feature type="transmembrane region" description="Helical" evidence="6">
    <location>
        <begin position="31"/>
        <end position="53"/>
    </location>
</feature>
<evidence type="ECO:0000256" key="2">
    <source>
        <dbReference type="ARBA" id="ARBA00022692"/>
    </source>
</evidence>
<name>A0ABS5VQG8_9BACT</name>
<evidence type="ECO:0000256" key="6">
    <source>
        <dbReference type="SAM" id="Phobius"/>
    </source>
</evidence>
<dbReference type="InterPro" id="IPR003945">
    <property type="entry name" value="NU5C-like"/>
</dbReference>
<feature type="domain" description="NADH:quinone oxidoreductase/Mrp antiporter transmembrane" evidence="7">
    <location>
        <begin position="137"/>
        <end position="424"/>
    </location>
</feature>
<dbReference type="PRINTS" id="PR01435">
    <property type="entry name" value="NPOXDRDTASE5"/>
</dbReference>